<dbReference type="PROSITE" id="PS50887">
    <property type="entry name" value="GGDEF"/>
    <property type="match status" value="1"/>
</dbReference>
<dbReference type="Pfam" id="PF08447">
    <property type="entry name" value="PAS_3"/>
    <property type="match status" value="1"/>
</dbReference>
<dbReference type="InterPro" id="IPR000700">
    <property type="entry name" value="PAS-assoc_C"/>
</dbReference>
<dbReference type="RefSeq" id="WP_053585598.1">
    <property type="nucleotide sequence ID" value="NZ_LGRV01000009.1"/>
</dbReference>
<dbReference type="SUPFAM" id="SSF55785">
    <property type="entry name" value="PYP-like sensor domain (PAS domain)"/>
    <property type="match status" value="2"/>
</dbReference>
<dbReference type="PANTHER" id="PTHR45138">
    <property type="entry name" value="REGULATORY COMPONENTS OF SENSORY TRANSDUCTION SYSTEM"/>
    <property type="match status" value="1"/>
</dbReference>
<dbReference type="CDD" id="cd01949">
    <property type="entry name" value="GGDEF"/>
    <property type="match status" value="1"/>
</dbReference>
<reference evidence="5" key="1">
    <citation type="submission" date="2015-07" db="EMBL/GenBank/DDBJ databases">
        <title>Fjat-14205 dsm 2895.</title>
        <authorList>
            <person name="Liu B."/>
            <person name="Wang J."/>
            <person name="Zhu Y."/>
            <person name="Liu G."/>
            <person name="Chen Q."/>
            <person name="Chen Z."/>
            <person name="Lan J."/>
            <person name="Che J."/>
            <person name="Ge C."/>
            <person name="Shi H."/>
            <person name="Pan Z."/>
            <person name="Liu X."/>
        </authorList>
    </citation>
    <scope>NUCLEOTIDE SEQUENCE [LARGE SCALE GENOMIC DNA]</scope>
    <source>
        <strain evidence="5">DSM 25560</strain>
    </source>
</reference>
<dbReference type="CDD" id="cd00130">
    <property type="entry name" value="PAS"/>
    <property type="match status" value="1"/>
</dbReference>
<dbReference type="InterPro" id="IPR001610">
    <property type="entry name" value="PAC"/>
</dbReference>
<protein>
    <recommendedName>
        <fullName evidence="6">Diguanylate cyclase</fullName>
    </recommendedName>
</protein>
<evidence type="ECO:0000259" key="2">
    <source>
        <dbReference type="PROSITE" id="PS50113"/>
    </source>
</evidence>
<dbReference type="InterPro" id="IPR035965">
    <property type="entry name" value="PAS-like_dom_sf"/>
</dbReference>
<dbReference type="InterPro" id="IPR000014">
    <property type="entry name" value="PAS"/>
</dbReference>
<dbReference type="InterPro" id="IPR029787">
    <property type="entry name" value="Nucleotide_cyclase"/>
</dbReference>
<evidence type="ECO:0000313" key="4">
    <source>
        <dbReference type="EMBL" id="KOS66228.1"/>
    </source>
</evidence>
<dbReference type="NCBIfam" id="TIGR00229">
    <property type="entry name" value="sensory_box"/>
    <property type="match status" value="1"/>
</dbReference>
<dbReference type="Pfam" id="PF08448">
    <property type="entry name" value="PAS_4"/>
    <property type="match status" value="1"/>
</dbReference>
<dbReference type="InterPro" id="IPR013655">
    <property type="entry name" value="PAS_fold_3"/>
</dbReference>
<dbReference type="PROSITE" id="PS50113">
    <property type="entry name" value="PAC"/>
    <property type="match status" value="1"/>
</dbReference>
<dbReference type="PROSITE" id="PS50112">
    <property type="entry name" value="PAS"/>
    <property type="match status" value="1"/>
</dbReference>
<evidence type="ECO:0000259" key="3">
    <source>
        <dbReference type="PROSITE" id="PS50887"/>
    </source>
</evidence>
<dbReference type="SMART" id="SM00091">
    <property type="entry name" value="PAS"/>
    <property type="match status" value="2"/>
</dbReference>
<feature type="domain" description="PAC" evidence="2">
    <location>
        <begin position="200"/>
        <end position="252"/>
    </location>
</feature>
<name>A0ABR5JVP7_9BACI</name>
<organism evidence="4 5">
    <name type="scientific">Lysinibacillus contaminans</name>
    <dbReference type="NCBI Taxonomy" id="1293441"/>
    <lineage>
        <taxon>Bacteria</taxon>
        <taxon>Bacillati</taxon>
        <taxon>Bacillota</taxon>
        <taxon>Bacilli</taxon>
        <taxon>Bacillales</taxon>
        <taxon>Bacillaceae</taxon>
        <taxon>Lysinibacillus</taxon>
    </lineage>
</organism>
<proteinExistence type="predicted"/>
<comment type="caution">
    <text evidence="4">The sequence shown here is derived from an EMBL/GenBank/DDBJ whole genome shotgun (WGS) entry which is preliminary data.</text>
</comment>
<dbReference type="Gene3D" id="3.30.70.270">
    <property type="match status" value="1"/>
</dbReference>
<gene>
    <name evidence="4" type="ORF">AEA09_19350</name>
</gene>
<feature type="domain" description="GGDEF" evidence="3">
    <location>
        <begin position="291"/>
        <end position="427"/>
    </location>
</feature>
<dbReference type="Proteomes" id="UP000050668">
    <property type="component" value="Unassembled WGS sequence"/>
</dbReference>
<dbReference type="EMBL" id="LGRV01000009">
    <property type="protein sequence ID" value="KOS66228.1"/>
    <property type="molecule type" value="Genomic_DNA"/>
</dbReference>
<dbReference type="InterPro" id="IPR050469">
    <property type="entry name" value="Diguanylate_Cyclase"/>
</dbReference>
<feature type="domain" description="PAS" evidence="1">
    <location>
        <begin position="127"/>
        <end position="197"/>
    </location>
</feature>
<dbReference type="SMART" id="SM00267">
    <property type="entry name" value="GGDEF"/>
    <property type="match status" value="1"/>
</dbReference>
<evidence type="ECO:0000313" key="5">
    <source>
        <dbReference type="Proteomes" id="UP000050668"/>
    </source>
</evidence>
<accession>A0ABR5JVP7</accession>
<evidence type="ECO:0008006" key="6">
    <source>
        <dbReference type="Google" id="ProtNLM"/>
    </source>
</evidence>
<dbReference type="PANTHER" id="PTHR45138:SF9">
    <property type="entry name" value="DIGUANYLATE CYCLASE DGCM-RELATED"/>
    <property type="match status" value="1"/>
</dbReference>
<dbReference type="InterPro" id="IPR000160">
    <property type="entry name" value="GGDEF_dom"/>
</dbReference>
<dbReference type="Gene3D" id="3.30.450.20">
    <property type="entry name" value="PAS domain"/>
    <property type="match status" value="2"/>
</dbReference>
<dbReference type="InterPro" id="IPR013656">
    <property type="entry name" value="PAS_4"/>
</dbReference>
<evidence type="ECO:0000259" key="1">
    <source>
        <dbReference type="PROSITE" id="PS50112"/>
    </source>
</evidence>
<sequence>MRNFSQVILDSLTDHIAVINNEGIIISVNKSWINFSKDNNGDLSNSCIGTNYLNVCQKEVKDGIALVLQGKETRYTFEYPCHDHQQLRWFLLRATPILIDDSGHFGAVISHVNITDRKIAELSLAQKEEHYRLITENSTDFISTHTVSGVYTYASPICQLLLGYHPSELIGKSACHFFHPEDRKKIKHFDDLSIKQHEIQTITYRIRCKNKKYIWFETKFQRLFASDGNYEEIICISRDVTAQQLKLMKLQAEKQLLQQAIYTDELTGVYNRRLFNKLLREQFKENQKLKYGFSLLMIDIDYFKQYNDTYGHPQGDKCLILVANTLKEHVRESDFVCRVGGEEFCILLPKTNKSKAITLANRLRKKVEQLKILHASSPASPIITISIGVSSIGKNKSSAVDAQTLINQADQALYKAKESGRNNVISQ</sequence>
<dbReference type="NCBIfam" id="TIGR00254">
    <property type="entry name" value="GGDEF"/>
    <property type="match status" value="1"/>
</dbReference>
<dbReference type="Pfam" id="PF00990">
    <property type="entry name" value="GGDEF"/>
    <property type="match status" value="1"/>
</dbReference>
<dbReference type="SUPFAM" id="SSF55073">
    <property type="entry name" value="Nucleotide cyclase"/>
    <property type="match status" value="1"/>
</dbReference>
<keyword evidence="5" id="KW-1185">Reference proteome</keyword>
<dbReference type="SMART" id="SM00086">
    <property type="entry name" value="PAC"/>
    <property type="match status" value="2"/>
</dbReference>
<dbReference type="InterPro" id="IPR043128">
    <property type="entry name" value="Rev_trsase/Diguanyl_cyclase"/>
</dbReference>